<protein>
    <submittedName>
        <fullName evidence="2">Uncharacterized protein</fullName>
    </submittedName>
</protein>
<organism evidence="2 3">
    <name type="scientific">Exidia glandulosa HHB12029</name>
    <dbReference type="NCBI Taxonomy" id="1314781"/>
    <lineage>
        <taxon>Eukaryota</taxon>
        <taxon>Fungi</taxon>
        <taxon>Dikarya</taxon>
        <taxon>Basidiomycota</taxon>
        <taxon>Agaricomycotina</taxon>
        <taxon>Agaricomycetes</taxon>
        <taxon>Auriculariales</taxon>
        <taxon>Exidiaceae</taxon>
        <taxon>Exidia</taxon>
    </lineage>
</organism>
<proteinExistence type="predicted"/>
<evidence type="ECO:0000313" key="3">
    <source>
        <dbReference type="Proteomes" id="UP000077266"/>
    </source>
</evidence>
<keyword evidence="3" id="KW-1185">Reference proteome</keyword>
<dbReference type="EMBL" id="KV426379">
    <property type="protein sequence ID" value="KZV81610.1"/>
    <property type="molecule type" value="Genomic_DNA"/>
</dbReference>
<dbReference type="AlphaFoldDB" id="A0A165C0X9"/>
<name>A0A165C0X9_EXIGL</name>
<gene>
    <name evidence="2" type="ORF">EXIGLDRAFT_730831</name>
</gene>
<feature type="region of interest" description="Disordered" evidence="1">
    <location>
        <begin position="1"/>
        <end position="56"/>
    </location>
</feature>
<dbReference type="InParanoid" id="A0A165C0X9"/>
<feature type="non-terminal residue" evidence="2">
    <location>
        <position position="1"/>
    </location>
</feature>
<evidence type="ECO:0000256" key="1">
    <source>
        <dbReference type="SAM" id="MobiDB-lite"/>
    </source>
</evidence>
<feature type="compositionally biased region" description="Polar residues" evidence="1">
    <location>
        <begin position="43"/>
        <end position="56"/>
    </location>
</feature>
<accession>A0A165C0X9</accession>
<dbReference type="Proteomes" id="UP000077266">
    <property type="component" value="Unassembled WGS sequence"/>
</dbReference>
<evidence type="ECO:0000313" key="2">
    <source>
        <dbReference type="EMBL" id="KZV81610.1"/>
    </source>
</evidence>
<sequence length="56" mass="5898">PDVGIDGGLAMSSTVRTRRRNGGSGAPNAYDARSPCDHRTRKNMNSISTCSESTEG</sequence>
<reference evidence="2 3" key="1">
    <citation type="journal article" date="2016" name="Mol. Biol. Evol.">
        <title>Comparative Genomics of Early-Diverging Mushroom-Forming Fungi Provides Insights into the Origins of Lignocellulose Decay Capabilities.</title>
        <authorList>
            <person name="Nagy L.G."/>
            <person name="Riley R."/>
            <person name="Tritt A."/>
            <person name="Adam C."/>
            <person name="Daum C."/>
            <person name="Floudas D."/>
            <person name="Sun H."/>
            <person name="Yadav J.S."/>
            <person name="Pangilinan J."/>
            <person name="Larsson K.H."/>
            <person name="Matsuura K."/>
            <person name="Barry K."/>
            <person name="Labutti K."/>
            <person name="Kuo R."/>
            <person name="Ohm R.A."/>
            <person name="Bhattacharya S.S."/>
            <person name="Shirouzu T."/>
            <person name="Yoshinaga Y."/>
            <person name="Martin F.M."/>
            <person name="Grigoriev I.V."/>
            <person name="Hibbett D.S."/>
        </authorList>
    </citation>
    <scope>NUCLEOTIDE SEQUENCE [LARGE SCALE GENOMIC DNA]</scope>
    <source>
        <strain evidence="2 3">HHB12029</strain>
    </source>
</reference>